<dbReference type="Proteomes" id="UP001152519">
    <property type="component" value="Unassembled WGS sequence"/>
</dbReference>
<dbReference type="Pfam" id="PF13577">
    <property type="entry name" value="SnoaL_4"/>
    <property type="match status" value="1"/>
</dbReference>
<keyword evidence="3" id="KW-1185">Reference proteome</keyword>
<sequence>MDYESASAEAARLLDRYLVGLDDQKLDDEWAGGLFTADALVEFPMSRHEGLAGMADWHRAALSAFAATQHLNGPVVVDRPDDAAGEPERLLLRSNLMSTHVHHPGSAGEPLFTTGTFVNGEARRTPDGWRLAGLRFRVVWLSGTPPLPTGGER</sequence>
<evidence type="ECO:0000313" key="3">
    <source>
        <dbReference type="Proteomes" id="UP001152519"/>
    </source>
</evidence>
<dbReference type="RefSeq" id="WP_251483978.1">
    <property type="nucleotide sequence ID" value="NZ_CAJSLV010000001.1"/>
</dbReference>
<organism evidence="2 3">
    <name type="scientific">Actinacidiphila cocklensis</name>
    <dbReference type="NCBI Taxonomy" id="887465"/>
    <lineage>
        <taxon>Bacteria</taxon>
        <taxon>Bacillati</taxon>
        <taxon>Actinomycetota</taxon>
        <taxon>Actinomycetes</taxon>
        <taxon>Kitasatosporales</taxon>
        <taxon>Streptomycetaceae</taxon>
        <taxon>Actinacidiphila</taxon>
    </lineage>
</organism>
<dbReference type="CDD" id="cd00531">
    <property type="entry name" value="NTF2_like"/>
    <property type="match status" value="1"/>
</dbReference>
<dbReference type="Gene3D" id="3.10.450.50">
    <property type="match status" value="1"/>
</dbReference>
<name>A0A9W4DNX2_9ACTN</name>
<dbReference type="EMBL" id="CAJSLV010000001">
    <property type="protein sequence ID" value="CAG6390874.1"/>
    <property type="molecule type" value="Genomic_DNA"/>
</dbReference>
<protein>
    <submittedName>
        <fullName evidence="2">SnoaL-like domain-containing protein</fullName>
    </submittedName>
</protein>
<dbReference type="AlphaFoldDB" id="A0A9W4DNX2"/>
<evidence type="ECO:0000259" key="1">
    <source>
        <dbReference type="Pfam" id="PF13577"/>
    </source>
</evidence>
<reference evidence="2" key="1">
    <citation type="submission" date="2021-05" db="EMBL/GenBank/DDBJ databases">
        <authorList>
            <person name="Arsene-Ploetze F."/>
        </authorList>
    </citation>
    <scope>NUCLEOTIDE SEQUENCE</scope>
    <source>
        <strain evidence="2">DSM 42138</strain>
    </source>
</reference>
<dbReference type="SUPFAM" id="SSF54427">
    <property type="entry name" value="NTF2-like"/>
    <property type="match status" value="1"/>
</dbReference>
<proteinExistence type="predicted"/>
<gene>
    <name evidence="2" type="ORF">SCOCK_10342</name>
</gene>
<feature type="domain" description="SnoaL-like" evidence="1">
    <location>
        <begin position="7"/>
        <end position="133"/>
    </location>
</feature>
<dbReference type="InterPro" id="IPR032710">
    <property type="entry name" value="NTF2-like_dom_sf"/>
</dbReference>
<accession>A0A9W4DNX2</accession>
<comment type="caution">
    <text evidence="2">The sequence shown here is derived from an EMBL/GenBank/DDBJ whole genome shotgun (WGS) entry which is preliminary data.</text>
</comment>
<dbReference type="InterPro" id="IPR037401">
    <property type="entry name" value="SnoaL-like"/>
</dbReference>
<evidence type="ECO:0000313" key="2">
    <source>
        <dbReference type="EMBL" id="CAG6390874.1"/>
    </source>
</evidence>